<accession>A0A371I5W5</accession>
<dbReference type="EMBL" id="QJKJ01000844">
    <property type="protein sequence ID" value="RDY10437.1"/>
    <property type="molecule type" value="Genomic_DNA"/>
</dbReference>
<dbReference type="InterPro" id="IPR009360">
    <property type="entry name" value="Isy1"/>
</dbReference>
<evidence type="ECO:0000313" key="2">
    <source>
        <dbReference type="Proteomes" id="UP000257109"/>
    </source>
</evidence>
<dbReference type="STRING" id="157652.A0A371I5W5"/>
<comment type="caution">
    <text evidence="1">The sequence shown here is derived from an EMBL/GenBank/DDBJ whole genome shotgun (WGS) entry which is preliminary data.</text>
</comment>
<dbReference type="PANTHER" id="PTHR13021">
    <property type="entry name" value="PRE-MRNA-SPLICING FACTOR ISY1"/>
    <property type="match status" value="1"/>
</dbReference>
<name>A0A371I5W5_MUCPR</name>
<dbReference type="Pfam" id="PF06246">
    <property type="entry name" value="Isy1"/>
    <property type="match status" value="1"/>
</dbReference>
<evidence type="ECO:0000313" key="1">
    <source>
        <dbReference type="EMBL" id="RDY10437.1"/>
    </source>
</evidence>
<dbReference type="OrthoDB" id="1739576at2759"/>
<keyword evidence="2" id="KW-1185">Reference proteome</keyword>
<reference evidence="1" key="1">
    <citation type="submission" date="2018-05" db="EMBL/GenBank/DDBJ databases">
        <title>Draft genome of Mucuna pruriens seed.</title>
        <authorList>
            <person name="Nnadi N.E."/>
            <person name="Vos R."/>
            <person name="Hasami M.H."/>
            <person name="Devisetty U.K."/>
            <person name="Aguiy J.C."/>
        </authorList>
    </citation>
    <scope>NUCLEOTIDE SEQUENCE [LARGE SCALE GENOMIC DNA]</scope>
    <source>
        <strain evidence="1">JCA_2017</strain>
    </source>
</reference>
<organism evidence="1 2">
    <name type="scientific">Mucuna pruriens</name>
    <name type="common">Velvet bean</name>
    <name type="synonym">Dolichos pruriens</name>
    <dbReference type="NCBI Taxonomy" id="157652"/>
    <lineage>
        <taxon>Eukaryota</taxon>
        <taxon>Viridiplantae</taxon>
        <taxon>Streptophyta</taxon>
        <taxon>Embryophyta</taxon>
        <taxon>Tracheophyta</taxon>
        <taxon>Spermatophyta</taxon>
        <taxon>Magnoliopsida</taxon>
        <taxon>eudicotyledons</taxon>
        <taxon>Gunneridae</taxon>
        <taxon>Pentapetalae</taxon>
        <taxon>rosids</taxon>
        <taxon>fabids</taxon>
        <taxon>Fabales</taxon>
        <taxon>Fabaceae</taxon>
        <taxon>Papilionoideae</taxon>
        <taxon>50 kb inversion clade</taxon>
        <taxon>NPAAA clade</taxon>
        <taxon>indigoferoid/millettioid clade</taxon>
        <taxon>Phaseoleae</taxon>
        <taxon>Mucuna</taxon>
    </lineage>
</organism>
<gene>
    <name evidence="1" type="primary">isy1</name>
    <name evidence="1" type="ORF">CR513_05037</name>
</gene>
<protein>
    <submittedName>
        <fullName evidence="1">Pre-mRNA-splicing factor ISY1-like protein</fullName>
    </submittedName>
</protein>
<dbReference type="Proteomes" id="UP000257109">
    <property type="component" value="Unassembled WGS sequence"/>
</dbReference>
<proteinExistence type="predicted"/>
<dbReference type="AlphaFoldDB" id="A0A371I5W5"/>
<sequence length="83" mass="9740">MTDFDGNIVDAPNPNNHDPNYYYFDIAKKLPIVCKLFEKPPKLCKCHTRYDIYKHICASYYGYRNEEDDVLECLEGPAEDAMR</sequence>
<feature type="non-terminal residue" evidence="1">
    <location>
        <position position="1"/>
    </location>
</feature>
<dbReference type="GO" id="GO:0000350">
    <property type="term" value="P:generation of catalytic spliceosome for second transesterification step"/>
    <property type="evidence" value="ECO:0007669"/>
    <property type="project" value="InterPro"/>
</dbReference>